<dbReference type="CDD" id="cd09272">
    <property type="entry name" value="RNase_HI_RT_Ty1"/>
    <property type="match status" value="1"/>
</dbReference>
<name>A0A9Q3PJM9_9BASI</name>
<evidence type="ECO:0000313" key="1">
    <source>
        <dbReference type="EMBL" id="MBW0564363.1"/>
    </source>
</evidence>
<reference evidence="1" key="1">
    <citation type="submission" date="2021-03" db="EMBL/GenBank/DDBJ databases">
        <title>Draft genome sequence of rust myrtle Austropuccinia psidii MF-1, a brazilian biotype.</title>
        <authorList>
            <person name="Quecine M.C."/>
            <person name="Pachon D.M.R."/>
            <person name="Bonatelli M.L."/>
            <person name="Correr F.H."/>
            <person name="Franceschini L.M."/>
            <person name="Leite T.F."/>
            <person name="Margarido G.R.A."/>
            <person name="Almeida C.A."/>
            <person name="Ferrarezi J.A."/>
            <person name="Labate C.A."/>
        </authorList>
    </citation>
    <scope>NUCLEOTIDE SEQUENCE</scope>
    <source>
        <strain evidence="1">MF-1</strain>
    </source>
</reference>
<sequence length="337" mass="38198">MEYHNVHVYNIAIFGTDVSTFKEEMAREFDIKEIGCADLMLGIKVTHGVNSISLDQSHFTKSLLELYGVHQCKLVATPLEPNVHLQPASVEELAKFWSLGVNYRSRIRSINYLSMATRPNLSHAVSLLSKFLENPGITHWNGFLHVLRYLKGTQELGLVYSQGNQDGVTRKQPSGSLLTAEVEYKALCDLVSELLWLWKWCIECHLLTFDTAIPIHEDNQSCINTANGDCNLKNERMKHINIQLHFIKEAVKSSVVWLIYTPTSAMLADFLTNSVSRPILPRSLHSLRIVRLGVRGMLKIVIKTKSISNVPLLVQQTPHRHYWKIDQSRSTGADHCA</sequence>
<keyword evidence="2" id="KW-1185">Reference proteome</keyword>
<dbReference type="PANTHER" id="PTHR11439:SF483">
    <property type="entry name" value="PEPTIDE SYNTHASE GLIP-LIKE, PUTATIVE (AFU_ORTHOLOGUE AFUA_3G12920)-RELATED"/>
    <property type="match status" value="1"/>
</dbReference>
<evidence type="ECO:0000313" key="2">
    <source>
        <dbReference type="Proteomes" id="UP000765509"/>
    </source>
</evidence>
<protein>
    <recommendedName>
        <fullName evidence="3">Reverse transcriptase Ty1/copia-type domain-containing protein</fullName>
    </recommendedName>
</protein>
<comment type="caution">
    <text evidence="1">The sequence shown here is derived from an EMBL/GenBank/DDBJ whole genome shotgun (WGS) entry which is preliminary data.</text>
</comment>
<dbReference type="EMBL" id="AVOT02075717">
    <property type="protein sequence ID" value="MBW0564363.1"/>
    <property type="molecule type" value="Genomic_DNA"/>
</dbReference>
<dbReference type="PANTHER" id="PTHR11439">
    <property type="entry name" value="GAG-POL-RELATED RETROTRANSPOSON"/>
    <property type="match status" value="1"/>
</dbReference>
<accession>A0A9Q3PJM9</accession>
<gene>
    <name evidence="1" type="ORF">O181_104078</name>
</gene>
<evidence type="ECO:0008006" key="3">
    <source>
        <dbReference type="Google" id="ProtNLM"/>
    </source>
</evidence>
<dbReference type="AlphaFoldDB" id="A0A9Q3PJM9"/>
<organism evidence="1 2">
    <name type="scientific">Austropuccinia psidii MF-1</name>
    <dbReference type="NCBI Taxonomy" id="1389203"/>
    <lineage>
        <taxon>Eukaryota</taxon>
        <taxon>Fungi</taxon>
        <taxon>Dikarya</taxon>
        <taxon>Basidiomycota</taxon>
        <taxon>Pucciniomycotina</taxon>
        <taxon>Pucciniomycetes</taxon>
        <taxon>Pucciniales</taxon>
        <taxon>Sphaerophragmiaceae</taxon>
        <taxon>Austropuccinia</taxon>
    </lineage>
</organism>
<dbReference type="Proteomes" id="UP000765509">
    <property type="component" value="Unassembled WGS sequence"/>
</dbReference>
<proteinExistence type="predicted"/>